<organism evidence="1 2">
    <name type="scientific">Vararia minispora EC-137</name>
    <dbReference type="NCBI Taxonomy" id="1314806"/>
    <lineage>
        <taxon>Eukaryota</taxon>
        <taxon>Fungi</taxon>
        <taxon>Dikarya</taxon>
        <taxon>Basidiomycota</taxon>
        <taxon>Agaricomycotina</taxon>
        <taxon>Agaricomycetes</taxon>
        <taxon>Russulales</taxon>
        <taxon>Lachnocladiaceae</taxon>
        <taxon>Vararia</taxon>
    </lineage>
</organism>
<gene>
    <name evidence="1" type="ORF">K488DRAFT_89821</name>
</gene>
<dbReference type="Proteomes" id="UP000814128">
    <property type="component" value="Unassembled WGS sequence"/>
</dbReference>
<comment type="caution">
    <text evidence="1">The sequence shown here is derived from an EMBL/GenBank/DDBJ whole genome shotgun (WGS) entry which is preliminary data.</text>
</comment>
<reference evidence="1" key="2">
    <citation type="journal article" date="2022" name="New Phytol.">
        <title>Evolutionary transition to the ectomycorrhizal habit in the genomes of a hyperdiverse lineage of mushroom-forming fungi.</title>
        <authorList>
            <person name="Looney B."/>
            <person name="Miyauchi S."/>
            <person name="Morin E."/>
            <person name="Drula E."/>
            <person name="Courty P.E."/>
            <person name="Kohler A."/>
            <person name="Kuo A."/>
            <person name="LaButti K."/>
            <person name="Pangilinan J."/>
            <person name="Lipzen A."/>
            <person name="Riley R."/>
            <person name="Andreopoulos W."/>
            <person name="He G."/>
            <person name="Johnson J."/>
            <person name="Nolan M."/>
            <person name="Tritt A."/>
            <person name="Barry K.W."/>
            <person name="Grigoriev I.V."/>
            <person name="Nagy L.G."/>
            <person name="Hibbett D."/>
            <person name="Henrissat B."/>
            <person name="Matheny P.B."/>
            <person name="Labbe J."/>
            <person name="Martin F.M."/>
        </authorList>
    </citation>
    <scope>NUCLEOTIDE SEQUENCE</scope>
    <source>
        <strain evidence="1">EC-137</strain>
    </source>
</reference>
<name>A0ACB8Q9S3_9AGAM</name>
<accession>A0ACB8Q9S3</accession>
<proteinExistence type="predicted"/>
<keyword evidence="2" id="KW-1185">Reference proteome</keyword>
<dbReference type="EMBL" id="MU273761">
    <property type="protein sequence ID" value="KAI0028351.1"/>
    <property type="molecule type" value="Genomic_DNA"/>
</dbReference>
<protein>
    <submittedName>
        <fullName evidence="1">Uncharacterized protein</fullName>
    </submittedName>
</protein>
<evidence type="ECO:0000313" key="1">
    <source>
        <dbReference type="EMBL" id="KAI0028351.1"/>
    </source>
</evidence>
<evidence type="ECO:0000313" key="2">
    <source>
        <dbReference type="Proteomes" id="UP000814128"/>
    </source>
</evidence>
<sequence>MTNLLGLDIETPETTPHLHLEQTQSSQTSDKDATATGPSDDDAALPRSDAEKPKPKSTPAAKAPYVNPDRVKTGGPTRDKPTDAELSERMARIREQNERIKQRRLDVQADEDAFRQTQQAEHVKQEKMRKVQQDVDRAREQNARRKLDKIQNREWDSGKKTNEWPKASLPSTSLRSSRPEPSTVQSDASPPTSASNHFALGVAVEVEEGE</sequence>
<reference evidence="1" key="1">
    <citation type="submission" date="2021-02" db="EMBL/GenBank/DDBJ databases">
        <authorList>
            <consortium name="DOE Joint Genome Institute"/>
            <person name="Ahrendt S."/>
            <person name="Looney B.P."/>
            <person name="Miyauchi S."/>
            <person name="Morin E."/>
            <person name="Drula E."/>
            <person name="Courty P.E."/>
            <person name="Chicoki N."/>
            <person name="Fauchery L."/>
            <person name="Kohler A."/>
            <person name="Kuo A."/>
            <person name="Labutti K."/>
            <person name="Pangilinan J."/>
            <person name="Lipzen A."/>
            <person name="Riley R."/>
            <person name="Andreopoulos W."/>
            <person name="He G."/>
            <person name="Johnson J."/>
            <person name="Barry K.W."/>
            <person name="Grigoriev I.V."/>
            <person name="Nagy L."/>
            <person name="Hibbett D."/>
            <person name="Henrissat B."/>
            <person name="Matheny P.B."/>
            <person name="Labbe J."/>
            <person name="Martin F."/>
        </authorList>
    </citation>
    <scope>NUCLEOTIDE SEQUENCE</scope>
    <source>
        <strain evidence="1">EC-137</strain>
    </source>
</reference>